<dbReference type="InterPro" id="IPR029057">
    <property type="entry name" value="PRTase-like"/>
</dbReference>
<evidence type="ECO:0000256" key="3">
    <source>
        <dbReference type="ARBA" id="ARBA00022679"/>
    </source>
</evidence>
<dbReference type="FunFam" id="3.40.50.2020:FF:000005">
    <property type="entry name" value="Ribose-phosphate pyrophosphokinase 1"/>
    <property type="match status" value="1"/>
</dbReference>
<keyword evidence="4" id="KW-0479">Metal-binding</keyword>
<dbReference type="AlphaFoldDB" id="L5KUV5"/>
<dbReference type="GO" id="GO:0005524">
    <property type="term" value="F:ATP binding"/>
    <property type="evidence" value="ECO:0007669"/>
    <property type="project" value="UniProtKB-KW"/>
</dbReference>
<evidence type="ECO:0000256" key="9">
    <source>
        <dbReference type="ARBA" id="ARBA00022842"/>
    </source>
</evidence>
<feature type="coiled-coil region" evidence="10">
    <location>
        <begin position="101"/>
        <end position="128"/>
    </location>
</feature>
<evidence type="ECO:0000256" key="8">
    <source>
        <dbReference type="ARBA" id="ARBA00022840"/>
    </source>
</evidence>
<comment type="similarity">
    <text evidence="1">Belongs to the ribose-phosphate pyrophosphokinase family.</text>
</comment>
<evidence type="ECO:0000256" key="4">
    <source>
        <dbReference type="ARBA" id="ARBA00022723"/>
    </source>
</evidence>
<keyword evidence="5" id="KW-0545">Nucleotide biosynthesis</keyword>
<keyword evidence="3" id="KW-0808">Transferase</keyword>
<proteinExistence type="inferred from homology"/>
<evidence type="ECO:0000259" key="11">
    <source>
        <dbReference type="Pfam" id="PF13793"/>
    </source>
</evidence>
<dbReference type="InterPro" id="IPR005946">
    <property type="entry name" value="Rib-P_diPkinase"/>
</dbReference>
<dbReference type="SUPFAM" id="SSF53271">
    <property type="entry name" value="PRTase-like"/>
    <property type="match status" value="2"/>
</dbReference>
<dbReference type="Gene3D" id="3.40.50.2020">
    <property type="match status" value="2"/>
</dbReference>
<dbReference type="Pfam" id="PF13793">
    <property type="entry name" value="Pribosyltran_N"/>
    <property type="match status" value="1"/>
</dbReference>
<accession>L5KUV5</accession>
<evidence type="ECO:0000256" key="1">
    <source>
        <dbReference type="ARBA" id="ARBA00006478"/>
    </source>
</evidence>
<protein>
    <recommendedName>
        <fullName evidence="2">ribose-phosphate diphosphokinase</fullName>
        <ecNumber evidence="2">2.7.6.1</ecNumber>
    </recommendedName>
</protein>
<dbReference type="STRING" id="9402.L5KUV5"/>
<dbReference type="EC" id="2.7.6.1" evidence="2"/>
<reference evidence="13" key="1">
    <citation type="journal article" date="2013" name="Science">
        <title>Comparative analysis of bat genomes provides insight into the evolution of flight and immunity.</title>
        <authorList>
            <person name="Zhang G."/>
            <person name="Cowled C."/>
            <person name="Shi Z."/>
            <person name="Huang Z."/>
            <person name="Bishop-Lilly K.A."/>
            <person name="Fang X."/>
            <person name="Wynne J.W."/>
            <person name="Xiong Z."/>
            <person name="Baker M.L."/>
            <person name="Zhao W."/>
            <person name="Tachedjian M."/>
            <person name="Zhu Y."/>
            <person name="Zhou P."/>
            <person name="Jiang X."/>
            <person name="Ng J."/>
            <person name="Yang L."/>
            <person name="Wu L."/>
            <person name="Xiao J."/>
            <person name="Feng Y."/>
            <person name="Chen Y."/>
            <person name="Sun X."/>
            <person name="Zhang Y."/>
            <person name="Marsh G.A."/>
            <person name="Crameri G."/>
            <person name="Broder C.C."/>
            <person name="Frey K.G."/>
            <person name="Wang L.F."/>
            <person name="Wang J."/>
        </authorList>
    </citation>
    <scope>NUCLEOTIDE SEQUENCE [LARGE SCALE GENOMIC DNA]</scope>
</reference>
<dbReference type="InterPro" id="IPR000836">
    <property type="entry name" value="PRTase_dom"/>
</dbReference>
<evidence type="ECO:0000256" key="7">
    <source>
        <dbReference type="ARBA" id="ARBA00022777"/>
    </source>
</evidence>
<keyword evidence="9" id="KW-0460">Magnesium</keyword>
<evidence type="ECO:0000256" key="6">
    <source>
        <dbReference type="ARBA" id="ARBA00022741"/>
    </source>
</evidence>
<evidence type="ECO:0000256" key="2">
    <source>
        <dbReference type="ARBA" id="ARBA00013247"/>
    </source>
</evidence>
<dbReference type="InParanoid" id="L5KUV5"/>
<dbReference type="EMBL" id="KB030554">
    <property type="protein sequence ID" value="ELK14960.1"/>
    <property type="molecule type" value="Genomic_DNA"/>
</dbReference>
<keyword evidence="10" id="KW-0175">Coiled coil</keyword>
<dbReference type="GO" id="GO:0006164">
    <property type="term" value="P:purine nucleotide biosynthetic process"/>
    <property type="evidence" value="ECO:0007669"/>
    <property type="project" value="TreeGrafter"/>
</dbReference>
<evidence type="ECO:0000313" key="13">
    <source>
        <dbReference type="Proteomes" id="UP000010552"/>
    </source>
</evidence>
<dbReference type="CDD" id="cd06223">
    <property type="entry name" value="PRTases_typeI"/>
    <property type="match status" value="1"/>
</dbReference>
<dbReference type="GO" id="GO:0002189">
    <property type="term" value="C:ribose phosphate diphosphokinase complex"/>
    <property type="evidence" value="ECO:0007669"/>
    <property type="project" value="TreeGrafter"/>
</dbReference>
<name>L5KUV5_PTEAL</name>
<organism evidence="12 13">
    <name type="scientific">Pteropus alecto</name>
    <name type="common">Black flying fox</name>
    <dbReference type="NCBI Taxonomy" id="9402"/>
    <lineage>
        <taxon>Eukaryota</taxon>
        <taxon>Metazoa</taxon>
        <taxon>Chordata</taxon>
        <taxon>Craniata</taxon>
        <taxon>Vertebrata</taxon>
        <taxon>Euteleostomi</taxon>
        <taxon>Mammalia</taxon>
        <taxon>Eutheria</taxon>
        <taxon>Laurasiatheria</taxon>
        <taxon>Chiroptera</taxon>
        <taxon>Yinpterochiroptera</taxon>
        <taxon>Pteropodoidea</taxon>
        <taxon>Pteropodidae</taxon>
        <taxon>Pteropodinae</taxon>
        <taxon>Pteropus</taxon>
    </lineage>
</organism>
<dbReference type="GO" id="GO:0000287">
    <property type="term" value="F:magnesium ion binding"/>
    <property type="evidence" value="ECO:0007669"/>
    <property type="project" value="InterPro"/>
</dbReference>
<dbReference type="GO" id="GO:0016301">
    <property type="term" value="F:kinase activity"/>
    <property type="evidence" value="ECO:0007669"/>
    <property type="project" value="UniProtKB-KW"/>
</dbReference>
<dbReference type="PANTHER" id="PTHR10210:SF57">
    <property type="entry name" value="RIBOSE-PHOSPHATE DIPHOSPHOKINASE"/>
    <property type="match status" value="1"/>
</dbReference>
<dbReference type="Proteomes" id="UP000010552">
    <property type="component" value="Unassembled WGS sequence"/>
</dbReference>
<keyword evidence="8" id="KW-0067">ATP-binding</keyword>
<dbReference type="PANTHER" id="PTHR10210">
    <property type="entry name" value="RIBOSE-PHOSPHATE DIPHOSPHOKINASE FAMILY MEMBER"/>
    <property type="match status" value="1"/>
</dbReference>
<dbReference type="GO" id="GO:0004749">
    <property type="term" value="F:ribose phosphate diphosphokinase activity"/>
    <property type="evidence" value="ECO:0007669"/>
    <property type="project" value="UniProtKB-EC"/>
</dbReference>
<keyword evidence="7" id="KW-0418">Kinase</keyword>
<keyword evidence="13" id="KW-1185">Reference proteome</keyword>
<dbReference type="GO" id="GO:0006015">
    <property type="term" value="P:5-phosphoribose 1-diphosphate biosynthetic process"/>
    <property type="evidence" value="ECO:0007669"/>
    <property type="project" value="TreeGrafter"/>
</dbReference>
<dbReference type="GO" id="GO:0005737">
    <property type="term" value="C:cytoplasm"/>
    <property type="evidence" value="ECO:0007669"/>
    <property type="project" value="TreeGrafter"/>
</dbReference>
<evidence type="ECO:0000256" key="5">
    <source>
        <dbReference type="ARBA" id="ARBA00022727"/>
    </source>
</evidence>
<evidence type="ECO:0000256" key="10">
    <source>
        <dbReference type="SAM" id="Coils"/>
    </source>
</evidence>
<evidence type="ECO:0000313" key="12">
    <source>
        <dbReference type="EMBL" id="ELK14960.1"/>
    </source>
</evidence>
<keyword evidence="6" id="KW-0547">Nucleotide-binding</keyword>
<dbReference type="SMART" id="SM01400">
    <property type="entry name" value="Pribosyltran_N"/>
    <property type="match status" value="1"/>
</dbReference>
<dbReference type="Pfam" id="PF14572">
    <property type="entry name" value="Pribosyl_synth"/>
    <property type="match status" value="1"/>
</dbReference>
<sequence length="394" mass="43750">MLETLRERLLSVQQDFTSGLKTLSDKSREAKVKSKPRYEDTWAALHKRAKECARAGELVDSEVVMLSAHWEKKKTSLIELQEQLQQLPGLIADVESMTTNLTHLEASFEEVENHLLNLEDLCAQCELERYKHAQSQQLENYKKNKSGSSYQDLFQRIADHLGLELGKVVTKKFSNQETSVESGENVCGEDVHIIQSGCGEINDNLMELLIMNNACKIASASQYAASCPEVDKEEHLWRNCIIVSPNAGGAKGVTLIADQLNVDFALIHKEQKKASKVQVGDMKDHVAILVDDMADMADTCDTTCHSADKLLSGGATRVYSILTQGIFSGPAISHINNTCFEAVIVISTIPQEDKMKHKHCSKVEVIDVSVILAKAIRRTHDGASVFFLFSHIPL</sequence>
<feature type="domain" description="Ribose-phosphate pyrophosphokinase N-terminal" evidence="11">
    <location>
        <begin position="146"/>
        <end position="225"/>
    </location>
</feature>
<gene>
    <name evidence="12" type="ORF">PAL_GLEAN10016434</name>
</gene>
<dbReference type="InterPro" id="IPR029099">
    <property type="entry name" value="Pribosyltran_N"/>
</dbReference>